<dbReference type="EMBL" id="CAJVPL010000474">
    <property type="protein sequence ID" value="CAG8501218.1"/>
    <property type="molecule type" value="Genomic_DNA"/>
</dbReference>
<proteinExistence type="predicted"/>
<evidence type="ECO:0000313" key="2">
    <source>
        <dbReference type="Proteomes" id="UP000789831"/>
    </source>
</evidence>
<keyword evidence="2" id="KW-1185">Reference proteome</keyword>
<comment type="caution">
    <text evidence="1">The sequence shown here is derived from an EMBL/GenBank/DDBJ whole genome shotgun (WGS) entry which is preliminary data.</text>
</comment>
<sequence>MEPNRMEADGLAELVLFPSLLPLETTVVTTVELEFSLSEDLVDLPPFELSPLFLVVVELELVMPVELLDLLGFIVVEFDELAVLFAEDIVELIEEVTFDEISVTLAGPEFVTLNGSLGR</sequence>
<name>A0A9N8ZMV8_9GLOM</name>
<gene>
    <name evidence="1" type="ORF">AGERDE_LOCUS4257</name>
</gene>
<reference evidence="1" key="1">
    <citation type="submission" date="2021-06" db="EMBL/GenBank/DDBJ databases">
        <authorList>
            <person name="Kallberg Y."/>
            <person name="Tangrot J."/>
            <person name="Rosling A."/>
        </authorList>
    </citation>
    <scope>NUCLEOTIDE SEQUENCE</scope>
    <source>
        <strain evidence="1">MT106</strain>
    </source>
</reference>
<organism evidence="1 2">
    <name type="scientific">Ambispora gerdemannii</name>
    <dbReference type="NCBI Taxonomy" id="144530"/>
    <lineage>
        <taxon>Eukaryota</taxon>
        <taxon>Fungi</taxon>
        <taxon>Fungi incertae sedis</taxon>
        <taxon>Mucoromycota</taxon>
        <taxon>Glomeromycotina</taxon>
        <taxon>Glomeromycetes</taxon>
        <taxon>Archaeosporales</taxon>
        <taxon>Ambisporaceae</taxon>
        <taxon>Ambispora</taxon>
    </lineage>
</organism>
<dbReference type="AlphaFoldDB" id="A0A9N8ZMV8"/>
<dbReference type="Proteomes" id="UP000789831">
    <property type="component" value="Unassembled WGS sequence"/>
</dbReference>
<protein>
    <submittedName>
        <fullName evidence="1">7795_t:CDS:1</fullName>
    </submittedName>
</protein>
<evidence type="ECO:0000313" key="1">
    <source>
        <dbReference type="EMBL" id="CAG8501218.1"/>
    </source>
</evidence>
<accession>A0A9N8ZMV8</accession>